<organism evidence="1">
    <name type="scientific">marine sediment metagenome</name>
    <dbReference type="NCBI Taxonomy" id="412755"/>
    <lineage>
        <taxon>unclassified sequences</taxon>
        <taxon>metagenomes</taxon>
        <taxon>ecological metagenomes</taxon>
    </lineage>
</organism>
<protein>
    <submittedName>
        <fullName evidence="1">Uncharacterized protein</fullName>
    </submittedName>
</protein>
<dbReference type="EMBL" id="LAZR01000303">
    <property type="protein sequence ID" value="KKN75787.1"/>
    <property type="molecule type" value="Genomic_DNA"/>
</dbReference>
<dbReference type="AlphaFoldDB" id="A0A0F9TLM0"/>
<evidence type="ECO:0000313" key="1">
    <source>
        <dbReference type="EMBL" id="KKN75787.1"/>
    </source>
</evidence>
<dbReference type="InterPro" id="IPR054052">
    <property type="entry name" value="Y16Q-like"/>
</dbReference>
<name>A0A0F9TLM0_9ZZZZ</name>
<dbReference type="Pfam" id="PF21825">
    <property type="entry name" value="crAss001_48"/>
    <property type="match status" value="1"/>
</dbReference>
<reference evidence="1" key="1">
    <citation type="journal article" date="2015" name="Nature">
        <title>Complex archaea that bridge the gap between prokaryotes and eukaryotes.</title>
        <authorList>
            <person name="Spang A."/>
            <person name="Saw J.H."/>
            <person name="Jorgensen S.L."/>
            <person name="Zaremba-Niedzwiedzka K."/>
            <person name="Martijn J."/>
            <person name="Lind A.E."/>
            <person name="van Eijk R."/>
            <person name="Schleper C."/>
            <person name="Guy L."/>
            <person name="Ettema T.J."/>
        </authorList>
    </citation>
    <scope>NUCLEOTIDE SEQUENCE</scope>
</reference>
<proteinExistence type="predicted"/>
<comment type="caution">
    <text evidence="1">The sequence shown here is derived from an EMBL/GenBank/DDBJ whole genome shotgun (WGS) entry which is preliminary data.</text>
</comment>
<sequence>MEAYQERVVEEAQELEKKLVKLVAFCRTKRFEALSSAEQCRMIRQRLLMTRYGEVLGERIEAF</sequence>
<accession>A0A0F9TLM0</accession>
<gene>
    <name evidence="1" type="ORF">LCGC14_0376630</name>
</gene>